<evidence type="ECO:0000313" key="5">
    <source>
        <dbReference type="Proteomes" id="UP000799779"/>
    </source>
</evidence>
<feature type="region of interest" description="Disordered" evidence="1">
    <location>
        <begin position="62"/>
        <end position="81"/>
    </location>
</feature>
<organism evidence="4 5">
    <name type="scientific">Amniculicola lignicola CBS 123094</name>
    <dbReference type="NCBI Taxonomy" id="1392246"/>
    <lineage>
        <taxon>Eukaryota</taxon>
        <taxon>Fungi</taxon>
        <taxon>Dikarya</taxon>
        <taxon>Ascomycota</taxon>
        <taxon>Pezizomycotina</taxon>
        <taxon>Dothideomycetes</taxon>
        <taxon>Pleosporomycetidae</taxon>
        <taxon>Pleosporales</taxon>
        <taxon>Amniculicolaceae</taxon>
        <taxon>Amniculicola</taxon>
    </lineage>
</organism>
<sequence length="354" mass="41039">MAHPVQAAPKRHSTPRQVVKDIVMCTGMACAVIVFSPCLAVRALNQKYQFQPKYHVRQYRRQRNEELTPPKVEKGGRSVTPRLRARAKKALRIEGGESMIKGQEQSLLFALPPELRDMIYERVVGRERIYVGLTELDQRDEEEQEEERDQGGCIPWRHSKNAKEKDGKRRLLCAWRDGWVKLGVIPFLQSCRRIYLETIDILYTHPTFTFRKSSAFLSFSSSLPPHHFSLLRHIHFDLIFRFKPAPDSLLNYKLITSRATPRMLLPIYTWKNDTNFLRTCCVVMEQMEGLKEVSILMEERTFENKEGAVEEVTGATMGLVERGVDVRVRVEGDLLKLLRARVWLLIYTRGLGAR</sequence>
<dbReference type="EMBL" id="ML977773">
    <property type="protein sequence ID" value="KAF1992826.1"/>
    <property type="molecule type" value="Genomic_DNA"/>
</dbReference>
<feature type="domain" description="DUF7730" evidence="3">
    <location>
        <begin position="102"/>
        <end position="304"/>
    </location>
</feature>
<name>A0A6A5W5C3_9PLEO</name>
<evidence type="ECO:0000256" key="1">
    <source>
        <dbReference type="SAM" id="MobiDB-lite"/>
    </source>
</evidence>
<protein>
    <recommendedName>
        <fullName evidence="3">DUF7730 domain-containing protein</fullName>
    </recommendedName>
</protein>
<dbReference type="InterPro" id="IPR056632">
    <property type="entry name" value="DUF7730"/>
</dbReference>
<accession>A0A6A5W5C3</accession>
<evidence type="ECO:0000256" key="2">
    <source>
        <dbReference type="SAM" id="Phobius"/>
    </source>
</evidence>
<feature type="compositionally biased region" description="Basic and acidic residues" evidence="1">
    <location>
        <begin position="62"/>
        <end position="76"/>
    </location>
</feature>
<proteinExistence type="predicted"/>
<gene>
    <name evidence="4" type="ORF">P154DRAFT_568375</name>
</gene>
<dbReference type="PANTHER" id="PTHR38790">
    <property type="entry name" value="2EXR DOMAIN-CONTAINING PROTEIN-RELATED"/>
    <property type="match status" value="1"/>
</dbReference>
<evidence type="ECO:0000259" key="3">
    <source>
        <dbReference type="Pfam" id="PF24864"/>
    </source>
</evidence>
<feature type="transmembrane region" description="Helical" evidence="2">
    <location>
        <begin position="21"/>
        <end position="44"/>
    </location>
</feature>
<keyword evidence="5" id="KW-1185">Reference proteome</keyword>
<keyword evidence="2" id="KW-0812">Transmembrane</keyword>
<dbReference type="Proteomes" id="UP000799779">
    <property type="component" value="Unassembled WGS sequence"/>
</dbReference>
<keyword evidence="2" id="KW-1133">Transmembrane helix</keyword>
<dbReference type="AlphaFoldDB" id="A0A6A5W5C3"/>
<feature type="region of interest" description="Disordered" evidence="1">
    <location>
        <begin position="140"/>
        <end position="159"/>
    </location>
</feature>
<evidence type="ECO:0000313" key="4">
    <source>
        <dbReference type="EMBL" id="KAF1992826.1"/>
    </source>
</evidence>
<dbReference type="Pfam" id="PF24864">
    <property type="entry name" value="DUF7730"/>
    <property type="match status" value="1"/>
</dbReference>
<keyword evidence="2" id="KW-0472">Membrane</keyword>
<reference evidence="4" key="1">
    <citation type="journal article" date="2020" name="Stud. Mycol.">
        <title>101 Dothideomycetes genomes: a test case for predicting lifestyles and emergence of pathogens.</title>
        <authorList>
            <person name="Haridas S."/>
            <person name="Albert R."/>
            <person name="Binder M."/>
            <person name="Bloem J."/>
            <person name="Labutti K."/>
            <person name="Salamov A."/>
            <person name="Andreopoulos B."/>
            <person name="Baker S."/>
            <person name="Barry K."/>
            <person name="Bills G."/>
            <person name="Bluhm B."/>
            <person name="Cannon C."/>
            <person name="Castanera R."/>
            <person name="Culley D."/>
            <person name="Daum C."/>
            <person name="Ezra D."/>
            <person name="Gonzalez J."/>
            <person name="Henrissat B."/>
            <person name="Kuo A."/>
            <person name="Liang C."/>
            <person name="Lipzen A."/>
            <person name="Lutzoni F."/>
            <person name="Magnuson J."/>
            <person name="Mondo S."/>
            <person name="Nolan M."/>
            <person name="Ohm R."/>
            <person name="Pangilinan J."/>
            <person name="Park H.-J."/>
            <person name="Ramirez L."/>
            <person name="Alfaro M."/>
            <person name="Sun H."/>
            <person name="Tritt A."/>
            <person name="Yoshinaga Y."/>
            <person name="Zwiers L.-H."/>
            <person name="Turgeon B."/>
            <person name="Goodwin S."/>
            <person name="Spatafora J."/>
            <person name="Crous P."/>
            <person name="Grigoriev I."/>
        </authorList>
    </citation>
    <scope>NUCLEOTIDE SEQUENCE</scope>
    <source>
        <strain evidence="4">CBS 123094</strain>
    </source>
</reference>
<dbReference type="OrthoDB" id="4757095at2759"/>